<reference evidence="1" key="2">
    <citation type="submission" date="2020-06" db="EMBL/GenBank/DDBJ databases">
        <title>Helianthus annuus Genome sequencing and assembly Release 2.</title>
        <authorList>
            <person name="Gouzy J."/>
            <person name="Langlade N."/>
            <person name="Munos S."/>
        </authorList>
    </citation>
    <scope>NUCLEOTIDE SEQUENCE</scope>
    <source>
        <tissue evidence="1">Leaves</tissue>
    </source>
</reference>
<dbReference type="AlphaFoldDB" id="A0A9K3HGE9"/>
<name>A0A9K3HGE9_HELAN</name>
<protein>
    <submittedName>
        <fullName evidence="1">Uncharacterized protein</fullName>
    </submittedName>
</protein>
<comment type="caution">
    <text evidence="1">The sequence shown here is derived from an EMBL/GenBank/DDBJ whole genome shotgun (WGS) entry which is preliminary data.</text>
</comment>
<dbReference type="Proteomes" id="UP000215914">
    <property type="component" value="Unassembled WGS sequence"/>
</dbReference>
<sequence>MMQEVEPSCRYVIEDPSCESALDCLERCLKKGSIYGDCKGSGVKKKMCQCYKCKKN</sequence>
<reference evidence="1" key="1">
    <citation type="journal article" date="2017" name="Nature">
        <title>The sunflower genome provides insights into oil metabolism, flowering and Asterid evolution.</title>
        <authorList>
            <person name="Badouin H."/>
            <person name="Gouzy J."/>
            <person name="Grassa C.J."/>
            <person name="Murat F."/>
            <person name="Staton S.E."/>
            <person name="Cottret L."/>
            <person name="Lelandais-Briere C."/>
            <person name="Owens G.L."/>
            <person name="Carrere S."/>
            <person name="Mayjonade B."/>
            <person name="Legrand L."/>
            <person name="Gill N."/>
            <person name="Kane N.C."/>
            <person name="Bowers J.E."/>
            <person name="Hubner S."/>
            <person name="Bellec A."/>
            <person name="Berard A."/>
            <person name="Berges H."/>
            <person name="Blanchet N."/>
            <person name="Boniface M.C."/>
            <person name="Brunel D."/>
            <person name="Catrice O."/>
            <person name="Chaidir N."/>
            <person name="Claudel C."/>
            <person name="Donnadieu C."/>
            <person name="Faraut T."/>
            <person name="Fievet G."/>
            <person name="Helmstetter N."/>
            <person name="King M."/>
            <person name="Knapp S.J."/>
            <person name="Lai Z."/>
            <person name="Le Paslier M.C."/>
            <person name="Lippi Y."/>
            <person name="Lorenzon L."/>
            <person name="Mandel J.R."/>
            <person name="Marage G."/>
            <person name="Marchand G."/>
            <person name="Marquand E."/>
            <person name="Bret-Mestries E."/>
            <person name="Morien E."/>
            <person name="Nambeesan S."/>
            <person name="Nguyen T."/>
            <person name="Pegot-Espagnet P."/>
            <person name="Pouilly N."/>
            <person name="Raftis F."/>
            <person name="Sallet E."/>
            <person name="Schiex T."/>
            <person name="Thomas J."/>
            <person name="Vandecasteele C."/>
            <person name="Vares D."/>
            <person name="Vear F."/>
            <person name="Vautrin S."/>
            <person name="Crespi M."/>
            <person name="Mangin B."/>
            <person name="Burke J.M."/>
            <person name="Salse J."/>
            <person name="Munos S."/>
            <person name="Vincourt P."/>
            <person name="Rieseberg L.H."/>
            <person name="Langlade N.B."/>
        </authorList>
    </citation>
    <scope>NUCLEOTIDE SEQUENCE</scope>
    <source>
        <tissue evidence="1">Leaves</tissue>
    </source>
</reference>
<accession>A0A9K3HGE9</accession>
<evidence type="ECO:0000313" key="1">
    <source>
        <dbReference type="EMBL" id="KAF5777854.1"/>
    </source>
</evidence>
<organism evidence="1 2">
    <name type="scientific">Helianthus annuus</name>
    <name type="common">Common sunflower</name>
    <dbReference type="NCBI Taxonomy" id="4232"/>
    <lineage>
        <taxon>Eukaryota</taxon>
        <taxon>Viridiplantae</taxon>
        <taxon>Streptophyta</taxon>
        <taxon>Embryophyta</taxon>
        <taxon>Tracheophyta</taxon>
        <taxon>Spermatophyta</taxon>
        <taxon>Magnoliopsida</taxon>
        <taxon>eudicotyledons</taxon>
        <taxon>Gunneridae</taxon>
        <taxon>Pentapetalae</taxon>
        <taxon>asterids</taxon>
        <taxon>campanulids</taxon>
        <taxon>Asterales</taxon>
        <taxon>Asteraceae</taxon>
        <taxon>Asteroideae</taxon>
        <taxon>Heliantheae alliance</taxon>
        <taxon>Heliantheae</taxon>
        <taxon>Helianthus</taxon>
    </lineage>
</organism>
<dbReference type="Gramene" id="mRNA:HanXRQr2_Chr12g0540601">
    <property type="protein sequence ID" value="CDS:HanXRQr2_Chr12g0540601.1"/>
    <property type="gene ID" value="HanXRQr2_Chr12g0540601"/>
</dbReference>
<evidence type="ECO:0000313" key="2">
    <source>
        <dbReference type="Proteomes" id="UP000215914"/>
    </source>
</evidence>
<gene>
    <name evidence="1" type="ORF">HanXRQr2_Chr12g0540601</name>
</gene>
<dbReference type="EMBL" id="MNCJ02000327">
    <property type="protein sequence ID" value="KAF5777854.1"/>
    <property type="molecule type" value="Genomic_DNA"/>
</dbReference>
<proteinExistence type="predicted"/>
<keyword evidence="2" id="KW-1185">Reference proteome</keyword>